<dbReference type="RefSeq" id="WP_095418485.1">
    <property type="nucleotide sequence ID" value="NZ_CP022989.1"/>
</dbReference>
<keyword evidence="2" id="KW-1185">Reference proteome</keyword>
<evidence type="ECO:0000313" key="2">
    <source>
        <dbReference type="Proteomes" id="UP000215158"/>
    </source>
</evidence>
<evidence type="ECO:0000313" key="1">
    <source>
        <dbReference type="EMBL" id="ASV98402.1"/>
    </source>
</evidence>
<organism evidence="1 2">
    <name type="scientific">Paraburkholderia aromaticivorans</name>
    <dbReference type="NCBI Taxonomy" id="2026199"/>
    <lineage>
        <taxon>Bacteria</taxon>
        <taxon>Pseudomonadati</taxon>
        <taxon>Pseudomonadota</taxon>
        <taxon>Betaproteobacteria</taxon>
        <taxon>Burkholderiales</taxon>
        <taxon>Burkholderiaceae</taxon>
        <taxon>Paraburkholderia</taxon>
    </lineage>
</organism>
<dbReference type="Proteomes" id="UP000215158">
    <property type="component" value="Chromosome 1"/>
</dbReference>
<dbReference type="AlphaFoldDB" id="A0A248VHR2"/>
<proteinExistence type="predicted"/>
<protein>
    <submittedName>
        <fullName evidence="1">Uncharacterized protein</fullName>
    </submittedName>
</protein>
<dbReference type="EMBL" id="CP022989">
    <property type="protein sequence ID" value="ASV98402.1"/>
    <property type="molecule type" value="Genomic_DNA"/>
</dbReference>
<gene>
    <name evidence="1" type="ORF">CJU94_09585</name>
</gene>
<dbReference type="KEGG" id="parb:CJU94_09585"/>
<sequence>MAESGDSRAGGSRRKNLLRALDGSLKQFDADHIDLSYDLHTWDRVTQIDAAALGVTKTVRQKPRVSPPFPTHRWAELLFTH</sequence>
<reference evidence="1 2" key="1">
    <citation type="submission" date="2017-08" db="EMBL/GenBank/DDBJ databases">
        <title>Identification and genetic characteristics of simultaneous BTEX- and naphthalene-degrading Paraburkholderia sp. BN5 isolated from petroleum-contaminated soil.</title>
        <authorList>
            <person name="Lee Y."/>
            <person name="Jeon C.O."/>
        </authorList>
    </citation>
    <scope>NUCLEOTIDE SEQUENCE [LARGE SCALE GENOMIC DNA]</scope>
    <source>
        <strain evidence="1 2">BN5</strain>
    </source>
</reference>
<name>A0A248VHR2_9BURK</name>
<accession>A0A248VHR2</accession>